<dbReference type="KEGG" id="vg:16194379"/>
<name>R4TKB5_9CAUD</name>
<keyword evidence="2" id="KW-1185">Reference proteome</keyword>
<dbReference type="EMBL" id="KC292023">
    <property type="protein sequence ID" value="AGM11112.1"/>
    <property type="molecule type" value="Genomic_DNA"/>
</dbReference>
<protein>
    <submittedName>
        <fullName evidence="1">Uncharacterized protein</fullName>
    </submittedName>
</protein>
<gene>
    <name evidence="1" type="primary">18</name>
    <name evidence="1" type="ORF">HRTV4_18</name>
</gene>
<organism evidence="1 2">
    <name type="scientific">Halorubrum tailed virus 4</name>
    <dbReference type="NCBI Taxonomy" id="1273752"/>
    <lineage>
        <taxon>Viruses</taxon>
        <taxon>Duplodnaviria</taxon>
        <taxon>Heunggongvirae</taxon>
        <taxon>Uroviricota</taxon>
        <taxon>Caudoviricetes</taxon>
        <taxon>Kirjokansivirales</taxon>
        <taxon>Haloferuviridae</taxon>
        <taxon>Saldibavirus</taxon>
        <taxon>Saldibavirus natrii</taxon>
        <taxon>Saldibavirus HRTV4</taxon>
    </lineage>
</organism>
<proteinExistence type="predicted"/>
<dbReference type="OrthoDB" id="35692at10239"/>
<dbReference type="Proteomes" id="UP000202022">
    <property type="component" value="Segment"/>
</dbReference>
<evidence type="ECO:0000313" key="1">
    <source>
        <dbReference type="EMBL" id="AGM11112.1"/>
    </source>
</evidence>
<evidence type="ECO:0000313" key="2">
    <source>
        <dbReference type="Proteomes" id="UP000202022"/>
    </source>
</evidence>
<dbReference type="RefSeq" id="YP_008059507.1">
    <property type="nucleotide sequence ID" value="NC_021329.1"/>
</dbReference>
<dbReference type="GeneID" id="16194379"/>
<sequence length="132" mass="14369">MTPTTMHETLDTQGLLDTSHNAGTYALEVTTPSDTEGVARAFREVSEAVPPDEVLDRLTAARVAYVGASGDVYGRLMDHAEGAVRKALFLRAFDVTGVVGVWPESDPFQHEYNRAVSLSNEGWTVWTDGEVI</sequence>
<reference evidence="1 2" key="1">
    <citation type="submission" date="2012-12" db="EMBL/GenBank/DDBJ databases">
        <authorList>
            <person name="Sencilo A."/>
            <person name="Jacobs-Sera D."/>
            <person name="Russell D.A."/>
            <person name="Ko C."/>
            <person name="Atanasova N."/>
            <person name="Osterlund E."/>
            <person name="Oksanen H.M."/>
            <person name="Bamford D.H."/>
            <person name="Hatfull G.F."/>
            <person name="Roine E."/>
            <person name="Hendrix R.W."/>
        </authorList>
    </citation>
    <scope>NUCLEOTIDE SEQUENCE [LARGE SCALE GENOMIC DNA]</scope>
</reference>
<accession>R4TKB5</accession>